<keyword evidence="5" id="KW-1185">Reference proteome</keyword>
<dbReference type="Proteomes" id="UP000434957">
    <property type="component" value="Unassembled WGS sequence"/>
</dbReference>
<evidence type="ECO:0000313" key="5">
    <source>
        <dbReference type="Proteomes" id="UP000434957"/>
    </source>
</evidence>
<evidence type="ECO:0008006" key="6">
    <source>
        <dbReference type="Google" id="ProtNLM"/>
    </source>
</evidence>
<dbReference type="Proteomes" id="UP000429607">
    <property type="component" value="Unassembled WGS sequence"/>
</dbReference>
<organism evidence="2 4">
    <name type="scientific">Phytophthora rubi</name>
    <dbReference type="NCBI Taxonomy" id="129364"/>
    <lineage>
        <taxon>Eukaryota</taxon>
        <taxon>Sar</taxon>
        <taxon>Stramenopiles</taxon>
        <taxon>Oomycota</taxon>
        <taxon>Peronosporomycetes</taxon>
        <taxon>Peronosporales</taxon>
        <taxon>Peronosporaceae</taxon>
        <taxon>Phytophthora</taxon>
    </lineage>
</organism>
<feature type="signal peptide" evidence="1">
    <location>
        <begin position="1"/>
        <end position="22"/>
    </location>
</feature>
<proteinExistence type="predicted"/>
<gene>
    <name evidence="2" type="ORF">PR001_g24082</name>
    <name evidence="3" type="ORF">PR003_g24444</name>
</gene>
<name>A0A6A3IKP9_9STRA</name>
<sequence length="176" mass="20090">MNKCMILLMMALFAPLALTVSAAEFEIPSSSLTRSGESHGVQTGIAAKPSLRGLKTTNDAPNEERGISQLAEKMKVWATKAKPGDKVRAWVQKRRTEKAEKRTSLIKSLAEKNFDNFDTIFRNKITPDEYFSALGFDYRLRFARRRVNDVSYSRVPGLRKWDGYEKFYYSKIAKPQ</sequence>
<protein>
    <recommendedName>
        <fullName evidence="6">RxLR effector protein</fullName>
    </recommendedName>
</protein>
<keyword evidence="1" id="KW-0732">Signal</keyword>
<evidence type="ECO:0000313" key="3">
    <source>
        <dbReference type="EMBL" id="KAE9293694.1"/>
    </source>
</evidence>
<evidence type="ECO:0000313" key="4">
    <source>
        <dbReference type="Proteomes" id="UP000429607"/>
    </source>
</evidence>
<reference evidence="2 4" key="1">
    <citation type="submission" date="2018-09" db="EMBL/GenBank/DDBJ databases">
        <title>Genomic investigation of the strawberry pathogen Phytophthora fragariae indicates pathogenicity is determined by transcriptional variation in three key races.</title>
        <authorList>
            <person name="Adams T.M."/>
            <person name="Armitage A.D."/>
            <person name="Sobczyk M.K."/>
            <person name="Bates H.J."/>
            <person name="Dunwell J.M."/>
            <person name="Nellist C.F."/>
            <person name="Harrison R.J."/>
        </authorList>
    </citation>
    <scope>NUCLEOTIDE SEQUENCE [LARGE SCALE GENOMIC DNA]</scope>
    <source>
        <strain evidence="2 4">SCRP249</strain>
        <strain evidence="3 5">SCRP333</strain>
    </source>
</reference>
<evidence type="ECO:0000313" key="2">
    <source>
        <dbReference type="EMBL" id="KAE8981155.1"/>
    </source>
</evidence>
<dbReference type="EMBL" id="QXFV01002982">
    <property type="protein sequence ID" value="KAE8981155.1"/>
    <property type="molecule type" value="Genomic_DNA"/>
</dbReference>
<dbReference type="EMBL" id="QXFT01002748">
    <property type="protein sequence ID" value="KAE9293694.1"/>
    <property type="molecule type" value="Genomic_DNA"/>
</dbReference>
<feature type="chain" id="PRO_5036164376" description="RxLR effector protein" evidence="1">
    <location>
        <begin position="23"/>
        <end position="176"/>
    </location>
</feature>
<dbReference type="AlphaFoldDB" id="A0A6A3IKP9"/>
<comment type="caution">
    <text evidence="2">The sequence shown here is derived from an EMBL/GenBank/DDBJ whole genome shotgun (WGS) entry which is preliminary data.</text>
</comment>
<evidence type="ECO:0000256" key="1">
    <source>
        <dbReference type="SAM" id="SignalP"/>
    </source>
</evidence>
<accession>A0A6A3IKP9</accession>